<keyword evidence="3" id="KW-1185">Reference proteome</keyword>
<feature type="non-terminal residue" evidence="2">
    <location>
        <position position="112"/>
    </location>
</feature>
<gene>
    <name evidence="2" type="ORF">HHI36_011996</name>
</gene>
<proteinExistence type="predicted"/>
<evidence type="ECO:0000256" key="1">
    <source>
        <dbReference type="SAM" id="MobiDB-lite"/>
    </source>
</evidence>
<evidence type="ECO:0000313" key="3">
    <source>
        <dbReference type="Proteomes" id="UP001516400"/>
    </source>
</evidence>
<evidence type="ECO:0000313" key="2">
    <source>
        <dbReference type="EMBL" id="KAL3276624.1"/>
    </source>
</evidence>
<feature type="compositionally biased region" description="Polar residues" evidence="1">
    <location>
        <begin position="1"/>
        <end position="12"/>
    </location>
</feature>
<dbReference type="Proteomes" id="UP001516400">
    <property type="component" value="Unassembled WGS sequence"/>
</dbReference>
<comment type="caution">
    <text evidence="2">The sequence shown here is derived from an EMBL/GenBank/DDBJ whole genome shotgun (WGS) entry which is preliminary data.</text>
</comment>
<accession>A0ABD2NDN2</accession>
<dbReference type="PANTHER" id="PTHR44809">
    <property type="match status" value="1"/>
</dbReference>
<dbReference type="EMBL" id="JABFTP020000103">
    <property type="protein sequence ID" value="KAL3276624.1"/>
    <property type="molecule type" value="Genomic_DNA"/>
</dbReference>
<feature type="region of interest" description="Disordered" evidence="1">
    <location>
        <begin position="1"/>
        <end position="32"/>
    </location>
</feature>
<sequence>MKRRSTVSTHGTTVERENVIKPNHHQGFCKGDNKKGPSSWPIYILVSTAAFACYLNGLSGDFVHDDIPAVTLNKDVTGANPIGHVFKNDFWGTPMAEIGSHKSYRPLTTLTF</sequence>
<dbReference type="AlphaFoldDB" id="A0ABD2NDN2"/>
<dbReference type="PANTHER" id="PTHR44809:SF1">
    <property type="entry name" value="PROTEIN O-MANNOSYL-TRANSFERASE TMTC1"/>
    <property type="match status" value="1"/>
</dbReference>
<reference evidence="2 3" key="1">
    <citation type="journal article" date="2021" name="BMC Biol.">
        <title>Horizontally acquired antibacterial genes associated with adaptive radiation of ladybird beetles.</title>
        <authorList>
            <person name="Li H.S."/>
            <person name="Tang X.F."/>
            <person name="Huang Y.H."/>
            <person name="Xu Z.Y."/>
            <person name="Chen M.L."/>
            <person name="Du X.Y."/>
            <person name="Qiu B.Y."/>
            <person name="Chen P.T."/>
            <person name="Zhang W."/>
            <person name="Slipinski A."/>
            <person name="Escalona H.E."/>
            <person name="Waterhouse R.M."/>
            <person name="Zwick A."/>
            <person name="Pang H."/>
        </authorList>
    </citation>
    <scope>NUCLEOTIDE SEQUENCE [LARGE SCALE GENOMIC DNA]</scope>
    <source>
        <strain evidence="2">SYSU2018</strain>
    </source>
</reference>
<organism evidence="2 3">
    <name type="scientific">Cryptolaemus montrouzieri</name>
    <dbReference type="NCBI Taxonomy" id="559131"/>
    <lineage>
        <taxon>Eukaryota</taxon>
        <taxon>Metazoa</taxon>
        <taxon>Ecdysozoa</taxon>
        <taxon>Arthropoda</taxon>
        <taxon>Hexapoda</taxon>
        <taxon>Insecta</taxon>
        <taxon>Pterygota</taxon>
        <taxon>Neoptera</taxon>
        <taxon>Endopterygota</taxon>
        <taxon>Coleoptera</taxon>
        <taxon>Polyphaga</taxon>
        <taxon>Cucujiformia</taxon>
        <taxon>Coccinelloidea</taxon>
        <taxon>Coccinellidae</taxon>
        <taxon>Scymninae</taxon>
        <taxon>Scymnini</taxon>
        <taxon>Cryptolaemus</taxon>
    </lineage>
</organism>
<dbReference type="InterPro" id="IPR052943">
    <property type="entry name" value="TMTC_O-mannosyl-trnsfr"/>
</dbReference>
<name>A0ABD2NDN2_9CUCU</name>
<protein>
    <submittedName>
        <fullName evidence="2">Uncharacterized protein</fullName>
    </submittedName>
</protein>